<organism evidence="2 3">
    <name type="scientific">Parafrankia colletiae</name>
    <dbReference type="NCBI Taxonomy" id="573497"/>
    <lineage>
        <taxon>Bacteria</taxon>
        <taxon>Bacillati</taxon>
        <taxon>Actinomycetota</taxon>
        <taxon>Actinomycetes</taxon>
        <taxon>Frankiales</taxon>
        <taxon>Frankiaceae</taxon>
        <taxon>Parafrankia</taxon>
    </lineage>
</organism>
<evidence type="ECO:0000313" key="3">
    <source>
        <dbReference type="Proteomes" id="UP000179627"/>
    </source>
</evidence>
<accession>A0A1S1QNC2</accession>
<dbReference type="EMBL" id="MBLM01000118">
    <property type="protein sequence ID" value="OHV36213.1"/>
    <property type="molecule type" value="Genomic_DNA"/>
</dbReference>
<name>A0A1S1QNC2_9ACTN</name>
<keyword evidence="1" id="KW-0472">Membrane</keyword>
<keyword evidence="3" id="KW-1185">Reference proteome</keyword>
<comment type="caution">
    <text evidence="2">The sequence shown here is derived from an EMBL/GenBank/DDBJ whole genome shotgun (WGS) entry which is preliminary data.</text>
</comment>
<keyword evidence="1" id="KW-1133">Transmembrane helix</keyword>
<feature type="transmembrane region" description="Helical" evidence="1">
    <location>
        <begin position="53"/>
        <end position="79"/>
    </location>
</feature>
<feature type="transmembrane region" description="Helical" evidence="1">
    <location>
        <begin position="12"/>
        <end position="33"/>
    </location>
</feature>
<protein>
    <submittedName>
        <fullName evidence="2">Uncharacterized protein</fullName>
    </submittedName>
</protein>
<dbReference type="AlphaFoldDB" id="A0A1S1QNC2"/>
<evidence type="ECO:0000256" key="1">
    <source>
        <dbReference type="SAM" id="Phobius"/>
    </source>
</evidence>
<dbReference type="OrthoDB" id="3221128at2"/>
<keyword evidence="1" id="KW-0812">Transmembrane</keyword>
<evidence type="ECO:0000313" key="2">
    <source>
        <dbReference type="EMBL" id="OHV36213.1"/>
    </source>
</evidence>
<reference evidence="3" key="1">
    <citation type="submission" date="2016-07" db="EMBL/GenBank/DDBJ databases">
        <title>Sequence Frankia sp. strain CcI1.17.</title>
        <authorList>
            <person name="Ghodhbane-Gtari F."/>
            <person name="Swanson E."/>
            <person name="Gueddou A."/>
            <person name="Morris K."/>
            <person name="Hezbri K."/>
            <person name="Ktari A."/>
            <person name="Nouioui I."/>
            <person name="Abebe-Akele F."/>
            <person name="Simpson S."/>
            <person name="Thomas K."/>
            <person name="Gtari M."/>
            <person name="Tisa L.S."/>
            <person name="Hurst S."/>
        </authorList>
    </citation>
    <scope>NUCLEOTIDE SEQUENCE [LARGE SCALE GENOMIC DNA]</scope>
    <source>
        <strain evidence="3">Cc1.17</strain>
    </source>
</reference>
<sequence length="103" mass="11342">MDTVPPSDYKWLLGFATANLVLHALTAVLRRHFGDEVAATYETCVRTVVLGAFTVWLAVFWGFTYAAVFVGLGAAGTAVERYRRQRAHSAAPEIADKPAERRT</sequence>
<gene>
    <name evidence="2" type="ORF">CC117_18740</name>
</gene>
<dbReference type="Proteomes" id="UP000179627">
    <property type="component" value="Unassembled WGS sequence"/>
</dbReference>
<proteinExistence type="predicted"/>